<evidence type="ECO:0000259" key="11">
    <source>
        <dbReference type="SMART" id="SM00845"/>
    </source>
</evidence>
<evidence type="ECO:0000313" key="12">
    <source>
        <dbReference type="EMBL" id="GBR74671.1"/>
    </source>
</evidence>
<dbReference type="Gene3D" id="1.10.150.380">
    <property type="entry name" value="GatB domain, N-terminal subdomain"/>
    <property type="match status" value="1"/>
</dbReference>
<dbReference type="InterPro" id="IPR018027">
    <property type="entry name" value="Asn/Gln_amidotransferase"/>
</dbReference>
<comment type="similarity">
    <text evidence="1 10">Belongs to the GatB/GatE family. GatB subfamily.</text>
</comment>
<dbReference type="InterPro" id="IPR017958">
    <property type="entry name" value="Gln-tRNA_amidoTrfase_suB_CS"/>
</dbReference>
<dbReference type="InterPro" id="IPR003789">
    <property type="entry name" value="Asn/Gln_tRNA_amidoTrase-B-like"/>
</dbReference>
<evidence type="ECO:0000256" key="8">
    <source>
        <dbReference type="ARBA" id="ARBA00047380"/>
    </source>
</evidence>
<evidence type="ECO:0000256" key="7">
    <source>
        <dbReference type="ARBA" id="ARBA00024799"/>
    </source>
</evidence>
<keyword evidence="5 10" id="KW-0067">ATP-binding</keyword>
<dbReference type="NCBIfam" id="NF004012">
    <property type="entry name" value="PRK05477.1-2"/>
    <property type="match status" value="1"/>
</dbReference>
<dbReference type="Pfam" id="PF02637">
    <property type="entry name" value="GatB_Yqey"/>
    <property type="match status" value="1"/>
</dbReference>
<reference evidence="12 13" key="1">
    <citation type="journal article" date="2019" name="ISME J.">
        <title>Genome analyses of uncultured TG2/ZB3 bacteria in 'Margulisbacteria' specifically attached to ectosymbiotic spirochetes of protists in the termite gut.</title>
        <authorList>
            <person name="Utami Y.D."/>
            <person name="Kuwahara H."/>
            <person name="Igai K."/>
            <person name="Murakami T."/>
            <person name="Sugaya K."/>
            <person name="Morikawa T."/>
            <person name="Nagura Y."/>
            <person name="Yuki M."/>
            <person name="Deevong P."/>
            <person name="Inoue T."/>
            <person name="Kihara K."/>
            <person name="Lo N."/>
            <person name="Yamada A."/>
            <person name="Ohkuma M."/>
            <person name="Hongoh Y."/>
        </authorList>
    </citation>
    <scope>NUCLEOTIDE SEQUENCE [LARGE SCALE GENOMIC DNA]</scope>
    <source>
        <strain evidence="12">NkOx7-01</strain>
    </source>
</reference>
<keyword evidence="6 10" id="KW-0648">Protein biosynthesis</keyword>
<dbReference type="EMBL" id="BGZN01000066">
    <property type="protein sequence ID" value="GBR74671.1"/>
    <property type="molecule type" value="Genomic_DNA"/>
</dbReference>
<dbReference type="PANTHER" id="PTHR11659">
    <property type="entry name" value="GLUTAMYL-TRNA GLN AMIDOTRANSFERASE SUBUNIT B MITOCHONDRIAL AND PROKARYOTIC PET112-RELATED"/>
    <property type="match status" value="1"/>
</dbReference>
<dbReference type="HAMAP" id="MF_00121">
    <property type="entry name" value="GatB"/>
    <property type="match status" value="1"/>
</dbReference>
<dbReference type="InterPro" id="IPR017959">
    <property type="entry name" value="Asn/Gln-tRNA_amidoTrfase_suB/E"/>
</dbReference>
<dbReference type="GO" id="GO:0016740">
    <property type="term" value="F:transferase activity"/>
    <property type="evidence" value="ECO:0007669"/>
    <property type="project" value="UniProtKB-KW"/>
</dbReference>
<comment type="subunit">
    <text evidence="2 10">Heterotrimer of A, B and C subunits.</text>
</comment>
<comment type="catalytic activity">
    <reaction evidence="9 10">
        <text>L-glutamyl-tRNA(Gln) + L-glutamine + ATP + H2O = L-glutaminyl-tRNA(Gln) + L-glutamate + ADP + phosphate + H(+)</text>
        <dbReference type="Rhea" id="RHEA:17521"/>
        <dbReference type="Rhea" id="RHEA-COMP:9681"/>
        <dbReference type="Rhea" id="RHEA-COMP:9684"/>
        <dbReference type="ChEBI" id="CHEBI:15377"/>
        <dbReference type="ChEBI" id="CHEBI:15378"/>
        <dbReference type="ChEBI" id="CHEBI:29985"/>
        <dbReference type="ChEBI" id="CHEBI:30616"/>
        <dbReference type="ChEBI" id="CHEBI:43474"/>
        <dbReference type="ChEBI" id="CHEBI:58359"/>
        <dbReference type="ChEBI" id="CHEBI:78520"/>
        <dbReference type="ChEBI" id="CHEBI:78521"/>
        <dbReference type="ChEBI" id="CHEBI:456216"/>
    </reaction>
</comment>
<evidence type="ECO:0000256" key="1">
    <source>
        <dbReference type="ARBA" id="ARBA00005306"/>
    </source>
</evidence>
<proteinExistence type="inferred from homology"/>
<dbReference type="Proteomes" id="UP000269352">
    <property type="component" value="Unassembled WGS sequence"/>
</dbReference>
<dbReference type="FunFam" id="1.10.10.410:FF:000001">
    <property type="entry name" value="Aspartyl/glutamyl-tRNA(Asn/Gln) amidotransferase subunit B"/>
    <property type="match status" value="1"/>
</dbReference>
<evidence type="ECO:0000256" key="6">
    <source>
        <dbReference type="ARBA" id="ARBA00022917"/>
    </source>
</evidence>
<evidence type="ECO:0000256" key="4">
    <source>
        <dbReference type="ARBA" id="ARBA00022741"/>
    </source>
</evidence>
<dbReference type="InterPro" id="IPR006075">
    <property type="entry name" value="Asn/Gln-tRNA_Trfase_suB/E_cat"/>
</dbReference>
<evidence type="ECO:0000256" key="2">
    <source>
        <dbReference type="ARBA" id="ARBA00011123"/>
    </source>
</evidence>
<evidence type="ECO:0000256" key="3">
    <source>
        <dbReference type="ARBA" id="ARBA00022598"/>
    </source>
</evidence>
<feature type="domain" description="Asn/Gln amidotransferase" evidence="11">
    <location>
        <begin position="334"/>
        <end position="482"/>
    </location>
</feature>
<evidence type="ECO:0000256" key="9">
    <source>
        <dbReference type="ARBA" id="ARBA00047913"/>
    </source>
</evidence>
<dbReference type="SUPFAM" id="SSF55931">
    <property type="entry name" value="Glutamine synthetase/guanido kinase"/>
    <property type="match status" value="1"/>
</dbReference>
<dbReference type="InterPro" id="IPR004413">
    <property type="entry name" value="GatB"/>
</dbReference>
<comment type="function">
    <text evidence="7 10">Allows the formation of correctly charged Asn-tRNA(Asn) or Gln-tRNA(Gln) through the transamidation of misacylated Asp-tRNA(Asn) or Glu-tRNA(Gln) in organisms which lack either or both of asparaginyl-tRNA or glutaminyl-tRNA synthetases. The reaction takes place in the presence of glutamine and ATP through an activated phospho-Asp-tRNA(Asn) or phospho-Glu-tRNA(Gln).</text>
</comment>
<evidence type="ECO:0000256" key="10">
    <source>
        <dbReference type="HAMAP-Rule" id="MF_00121"/>
    </source>
</evidence>
<dbReference type="Pfam" id="PF02934">
    <property type="entry name" value="GatB_N"/>
    <property type="match status" value="1"/>
</dbReference>
<dbReference type="GO" id="GO:0070681">
    <property type="term" value="P:glutaminyl-tRNAGln biosynthesis via transamidation"/>
    <property type="evidence" value="ECO:0007669"/>
    <property type="project" value="TreeGrafter"/>
</dbReference>
<dbReference type="GO" id="GO:0050566">
    <property type="term" value="F:asparaginyl-tRNA synthase (glutamine-hydrolyzing) activity"/>
    <property type="evidence" value="ECO:0007669"/>
    <property type="project" value="RHEA"/>
</dbReference>
<sequence>MTEYEAVIGLEIHTHLKTKSKMFCACSTEFGKQPNSNTCPVCTGQPGALPVLNKEAVNLAIRCGLALHCAINKKSVFARKNYFYPDLPKAYQISQFDLPVTQNGFVNIQLPDGAEKRIGITRAHLEEDAGKLVHQGAEGIEGATASHVDLNRSSVPLLEIVSEPDLRSAAEARAYLDKIKSILQFAGVSDANMEEGKLRCDANISIRPVGQKEFGVKVEIKNMNSFRAVERAIKIEIERQKQVLSAGRTVAQETRSYDEAAGKTVSMRSKEESHDYRYFPEPDLLPLLIDDAWIAQVQKELPELAEQRINRYQEEYGISAYDARVLTLDKSVSDFFDAAAKLYAGDKKTIVNWLTTDVLGYLKTENLELPQTKLTPENLAEMLGLIDNKTISGKIGKELIIKMLKTGESAQKLVAAGGLQQITDESALQKIVQAVLDANPGQLAQYRSGKNALKGYFVGETMKKTKGQASPQLVNQILDKLLKN</sequence>
<gene>
    <name evidence="10 12" type="primary">gatB</name>
    <name evidence="12" type="ORF">NO1_1806</name>
</gene>
<organism evidence="12 13">
    <name type="scientific">Termititenax aidoneus</name>
    <dbReference type="NCBI Taxonomy" id="2218524"/>
    <lineage>
        <taxon>Bacteria</taxon>
        <taxon>Bacillati</taxon>
        <taxon>Candidatus Margulisiibacteriota</taxon>
        <taxon>Candidatus Termititenacia</taxon>
        <taxon>Candidatus Termititenacales</taxon>
        <taxon>Candidatus Termititenacaceae</taxon>
        <taxon>Candidatus Termititenax</taxon>
    </lineage>
</organism>
<dbReference type="InterPro" id="IPR014746">
    <property type="entry name" value="Gln_synth/guanido_kin_cat_dom"/>
</dbReference>
<accession>A0A388TDB2</accession>
<dbReference type="InterPro" id="IPR042114">
    <property type="entry name" value="GatB_C_1"/>
</dbReference>
<comment type="catalytic activity">
    <reaction evidence="8 10">
        <text>L-aspartyl-tRNA(Asn) + L-glutamine + ATP + H2O = L-asparaginyl-tRNA(Asn) + L-glutamate + ADP + phosphate + 2 H(+)</text>
        <dbReference type="Rhea" id="RHEA:14513"/>
        <dbReference type="Rhea" id="RHEA-COMP:9674"/>
        <dbReference type="Rhea" id="RHEA-COMP:9677"/>
        <dbReference type="ChEBI" id="CHEBI:15377"/>
        <dbReference type="ChEBI" id="CHEBI:15378"/>
        <dbReference type="ChEBI" id="CHEBI:29985"/>
        <dbReference type="ChEBI" id="CHEBI:30616"/>
        <dbReference type="ChEBI" id="CHEBI:43474"/>
        <dbReference type="ChEBI" id="CHEBI:58359"/>
        <dbReference type="ChEBI" id="CHEBI:78515"/>
        <dbReference type="ChEBI" id="CHEBI:78516"/>
        <dbReference type="ChEBI" id="CHEBI:456216"/>
    </reaction>
</comment>
<dbReference type="EC" id="6.3.5.-" evidence="10"/>
<dbReference type="NCBIfam" id="TIGR00133">
    <property type="entry name" value="gatB"/>
    <property type="match status" value="1"/>
</dbReference>
<protein>
    <recommendedName>
        <fullName evidence="10">Aspartyl/glutamyl-tRNA(Asn/Gln) amidotransferase subunit B</fullName>
        <shortName evidence="10">Asp/Glu-ADT subunit B</shortName>
        <ecNumber evidence="10">6.3.5.-</ecNumber>
    </recommendedName>
</protein>
<dbReference type="PANTHER" id="PTHR11659:SF0">
    <property type="entry name" value="GLUTAMYL-TRNA(GLN) AMIDOTRANSFERASE SUBUNIT B, MITOCHONDRIAL"/>
    <property type="match status" value="1"/>
</dbReference>
<dbReference type="GO" id="GO:0005524">
    <property type="term" value="F:ATP binding"/>
    <property type="evidence" value="ECO:0007669"/>
    <property type="project" value="UniProtKB-KW"/>
</dbReference>
<dbReference type="AlphaFoldDB" id="A0A388TDB2"/>
<dbReference type="GO" id="GO:0050567">
    <property type="term" value="F:glutaminyl-tRNA synthase (glutamine-hydrolyzing) activity"/>
    <property type="evidence" value="ECO:0007669"/>
    <property type="project" value="UniProtKB-UniRule"/>
</dbReference>
<keyword evidence="3 10" id="KW-0436">Ligase</keyword>
<dbReference type="SMART" id="SM00845">
    <property type="entry name" value="GatB_Yqey"/>
    <property type="match status" value="1"/>
</dbReference>
<evidence type="ECO:0000313" key="13">
    <source>
        <dbReference type="Proteomes" id="UP000269352"/>
    </source>
</evidence>
<comment type="caution">
    <text evidence="12">The sequence shown here is derived from an EMBL/GenBank/DDBJ whole genome shotgun (WGS) entry which is preliminary data.</text>
</comment>
<evidence type="ECO:0000256" key="5">
    <source>
        <dbReference type="ARBA" id="ARBA00022840"/>
    </source>
</evidence>
<keyword evidence="4 10" id="KW-0547">Nucleotide-binding</keyword>
<keyword evidence="13" id="KW-1185">Reference proteome</keyword>
<name>A0A388TDB2_TERA1</name>
<dbReference type="NCBIfam" id="NF004014">
    <property type="entry name" value="PRK05477.1-4"/>
    <property type="match status" value="1"/>
</dbReference>
<dbReference type="InterPro" id="IPR023168">
    <property type="entry name" value="GatB_Yqey_C_2"/>
</dbReference>
<dbReference type="PROSITE" id="PS01234">
    <property type="entry name" value="GATB"/>
    <property type="match status" value="1"/>
</dbReference>
<dbReference type="GO" id="GO:0006412">
    <property type="term" value="P:translation"/>
    <property type="evidence" value="ECO:0007669"/>
    <property type="project" value="UniProtKB-UniRule"/>
</dbReference>
<dbReference type="Gene3D" id="1.10.10.410">
    <property type="match status" value="1"/>
</dbReference>
<dbReference type="SUPFAM" id="SSF89095">
    <property type="entry name" value="GatB/YqeY motif"/>
    <property type="match status" value="1"/>
</dbReference>